<evidence type="ECO:0000259" key="2">
    <source>
        <dbReference type="Pfam" id="PF03033"/>
    </source>
</evidence>
<accession>A0A8J5P4N8</accession>
<dbReference type="Pfam" id="PF03033">
    <property type="entry name" value="Glyco_transf_28"/>
    <property type="match status" value="1"/>
</dbReference>
<reference evidence="3" key="1">
    <citation type="submission" date="2021-04" db="EMBL/GenBank/DDBJ databases">
        <title>First draft genome resource for Brassicaceae pathogens Fusarium oxysporum f. sp. raphani and Fusarium oxysporum f. sp. rapae.</title>
        <authorList>
            <person name="Asai S."/>
        </authorList>
    </citation>
    <scope>NUCLEOTIDE SEQUENCE</scope>
    <source>
        <strain evidence="3">Tf1262</strain>
    </source>
</reference>
<sequence>MTSVPKLGSRLESGESSKQNCSDLYDAPPPYGLHSAGDLLDSLAAILGDGRIDIAFSSNSPAQLASLLPTLSQQLPGADEDQESTPPKTNLKCPRLNLVIQVVGSRGDVQPFIAYGTALRQYGHRVRIATHNNFADFVRESGLEFYPIGGDPADLMAYMVCNPGLIPSLESLRGGDIGRKRRMIKEMLDGCWEACFHPDPLNHEPFLANAIIANPPVSRMFTVLRP</sequence>
<gene>
    <name evidence="3" type="primary">UGT80B1-4</name>
    <name evidence="3" type="ORF">Forpi1262_v016405</name>
</gene>
<name>A0A8J5P4N8_FUSOX</name>
<evidence type="ECO:0000313" key="3">
    <source>
        <dbReference type="EMBL" id="KAG7418525.1"/>
    </source>
</evidence>
<dbReference type="PANTHER" id="PTHR48050">
    <property type="entry name" value="STEROL 3-BETA-GLUCOSYLTRANSFERASE"/>
    <property type="match status" value="1"/>
</dbReference>
<dbReference type="EMBL" id="JAELUR010000019">
    <property type="protein sequence ID" value="KAG7418525.1"/>
    <property type="molecule type" value="Genomic_DNA"/>
</dbReference>
<proteinExistence type="predicted"/>
<dbReference type="InterPro" id="IPR050426">
    <property type="entry name" value="Glycosyltransferase_28"/>
</dbReference>
<dbReference type="AlphaFoldDB" id="A0A8J5P4N8"/>
<feature type="region of interest" description="Disordered" evidence="1">
    <location>
        <begin position="1"/>
        <end position="25"/>
    </location>
</feature>
<dbReference type="GO" id="GO:0016758">
    <property type="term" value="F:hexosyltransferase activity"/>
    <property type="evidence" value="ECO:0007669"/>
    <property type="project" value="InterPro"/>
</dbReference>
<dbReference type="PANTHER" id="PTHR48050:SF27">
    <property type="entry name" value="GLUCOSYLTRANSFERASE, PUTATIVE (AFU_ORTHOLOGUE AFUA_7G04880)-RELATED"/>
    <property type="match status" value="1"/>
</dbReference>
<comment type="caution">
    <text evidence="3">The sequence shown here is derived from an EMBL/GenBank/DDBJ whole genome shotgun (WGS) entry which is preliminary data.</text>
</comment>
<feature type="domain" description="Glycosyltransferase family 28 N-terminal" evidence="2">
    <location>
        <begin position="99"/>
        <end position="159"/>
    </location>
</feature>
<dbReference type="GO" id="GO:0005975">
    <property type="term" value="P:carbohydrate metabolic process"/>
    <property type="evidence" value="ECO:0007669"/>
    <property type="project" value="InterPro"/>
</dbReference>
<organism evidence="3 4">
    <name type="scientific">Fusarium oxysporum f. sp. raphani</name>
    <dbReference type="NCBI Taxonomy" id="96318"/>
    <lineage>
        <taxon>Eukaryota</taxon>
        <taxon>Fungi</taxon>
        <taxon>Dikarya</taxon>
        <taxon>Ascomycota</taxon>
        <taxon>Pezizomycotina</taxon>
        <taxon>Sordariomycetes</taxon>
        <taxon>Hypocreomycetidae</taxon>
        <taxon>Hypocreales</taxon>
        <taxon>Nectriaceae</taxon>
        <taxon>Fusarium</taxon>
        <taxon>Fusarium oxysporum species complex</taxon>
    </lineage>
</organism>
<evidence type="ECO:0000256" key="1">
    <source>
        <dbReference type="SAM" id="MobiDB-lite"/>
    </source>
</evidence>
<protein>
    <submittedName>
        <fullName evidence="3">Sterol 3-beta-glucosyltransferase UGT80B1</fullName>
    </submittedName>
</protein>
<evidence type="ECO:0000313" key="4">
    <source>
        <dbReference type="Proteomes" id="UP000693942"/>
    </source>
</evidence>
<dbReference type="Proteomes" id="UP000693942">
    <property type="component" value="Unassembled WGS sequence"/>
</dbReference>
<dbReference type="FunFam" id="3.40.50.2000:FF:000268">
    <property type="entry name" value="Glycosyltransferase family 1 protein"/>
    <property type="match status" value="1"/>
</dbReference>
<dbReference type="InterPro" id="IPR004276">
    <property type="entry name" value="GlycoTrans_28_N"/>
</dbReference>